<feature type="region of interest" description="Disordered" evidence="1">
    <location>
        <begin position="47"/>
        <end position="71"/>
    </location>
</feature>
<evidence type="ECO:0000256" key="2">
    <source>
        <dbReference type="SAM" id="Phobius"/>
    </source>
</evidence>
<evidence type="ECO:0000313" key="3">
    <source>
        <dbReference type="EMBL" id="NKY00695.1"/>
    </source>
</evidence>
<feature type="compositionally biased region" description="Basic and acidic residues" evidence="1">
    <location>
        <begin position="47"/>
        <end position="70"/>
    </location>
</feature>
<evidence type="ECO:0000313" key="4">
    <source>
        <dbReference type="Proteomes" id="UP000563898"/>
    </source>
</evidence>
<dbReference type="EMBL" id="JAAXPC010000002">
    <property type="protein sequence ID" value="NKY00695.1"/>
    <property type="molecule type" value="Genomic_DNA"/>
</dbReference>
<gene>
    <name evidence="3" type="ORF">HGA05_03830</name>
</gene>
<evidence type="ECO:0000256" key="1">
    <source>
        <dbReference type="SAM" id="MobiDB-lite"/>
    </source>
</evidence>
<reference evidence="3 4" key="1">
    <citation type="submission" date="2020-04" db="EMBL/GenBank/DDBJ databases">
        <title>MicrobeNet Type strains.</title>
        <authorList>
            <person name="Nicholson A.C."/>
        </authorList>
    </citation>
    <scope>NUCLEOTIDE SEQUENCE [LARGE SCALE GENOMIC DNA]</scope>
    <source>
        <strain evidence="3 4">ATCC BAA-14</strain>
    </source>
</reference>
<accession>A0A846WFY1</accession>
<name>A0A846WFY1_9ACTN</name>
<keyword evidence="2" id="KW-1133">Transmembrane helix</keyword>
<feature type="transmembrane region" description="Helical" evidence="2">
    <location>
        <begin position="110"/>
        <end position="133"/>
    </location>
</feature>
<dbReference type="Proteomes" id="UP000563898">
    <property type="component" value="Unassembled WGS sequence"/>
</dbReference>
<proteinExistence type="predicted"/>
<organism evidence="3 4">
    <name type="scientific">Gordonia polyisoprenivorans</name>
    <dbReference type="NCBI Taxonomy" id="84595"/>
    <lineage>
        <taxon>Bacteria</taxon>
        <taxon>Bacillati</taxon>
        <taxon>Actinomycetota</taxon>
        <taxon>Actinomycetes</taxon>
        <taxon>Mycobacteriales</taxon>
        <taxon>Gordoniaceae</taxon>
        <taxon>Gordonia</taxon>
    </lineage>
</organism>
<keyword evidence="2" id="KW-0812">Transmembrane</keyword>
<keyword evidence="2" id="KW-0472">Membrane</keyword>
<comment type="caution">
    <text evidence="3">The sequence shown here is derived from an EMBL/GenBank/DDBJ whole genome shotgun (WGS) entry which is preliminary data.</text>
</comment>
<feature type="transmembrane region" description="Helical" evidence="2">
    <location>
        <begin position="20"/>
        <end position="41"/>
    </location>
</feature>
<sequence>MGPPVRLVAMRAPRIGHRQWWLRVCVVGLLAIAVLLMHSLVAGAPREAHAAPHQSPEHHSTEHHSTEHHSIATMTNAADPEVSHMSDAGDCVLGHHCVFVRADDAPLPPVILLVLVWGFAALPALMGIAPALLGHLGRPPPWAQPTHLSLSVIRC</sequence>
<dbReference type="AlphaFoldDB" id="A0A846WFY1"/>
<protein>
    <submittedName>
        <fullName evidence="3">Uncharacterized protein</fullName>
    </submittedName>
</protein>